<dbReference type="InterPro" id="IPR000362">
    <property type="entry name" value="Fumarate_lyase_fam"/>
</dbReference>
<dbReference type="Pfam" id="PF00206">
    <property type="entry name" value="Lyase_1"/>
    <property type="match status" value="1"/>
</dbReference>
<dbReference type="RefSeq" id="WP_078044219.1">
    <property type="nucleotide sequence ID" value="NZ_NHNI01000001.1"/>
</dbReference>
<dbReference type="EMBL" id="NHNI01000001">
    <property type="protein sequence ID" value="OZY87144.1"/>
    <property type="molecule type" value="Genomic_DNA"/>
</dbReference>
<feature type="domain" description="Argininosuccinate lyase C-terminal" evidence="10">
    <location>
        <begin position="370"/>
        <end position="438"/>
    </location>
</feature>
<dbReference type="AlphaFoldDB" id="A0A266QB87"/>
<dbReference type="InterPro" id="IPR029419">
    <property type="entry name" value="Arg_succ_lyase_C"/>
</dbReference>
<dbReference type="NCBIfam" id="TIGR00838">
    <property type="entry name" value="argH"/>
    <property type="match status" value="1"/>
</dbReference>
<comment type="catalytic activity">
    <reaction evidence="1 8">
        <text>2-(N(omega)-L-arginino)succinate = fumarate + L-arginine</text>
        <dbReference type="Rhea" id="RHEA:24020"/>
        <dbReference type="ChEBI" id="CHEBI:29806"/>
        <dbReference type="ChEBI" id="CHEBI:32682"/>
        <dbReference type="ChEBI" id="CHEBI:57472"/>
        <dbReference type="EC" id="4.3.2.1"/>
    </reaction>
</comment>
<evidence type="ECO:0000256" key="7">
    <source>
        <dbReference type="ARBA" id="ARBA00023239"/>
    </source>
</evidence>
<dbReference type="InterPro" id="IPR024083">
    <property type="entry name" value="Fumarase/histidase_N"/>
</dbReference>
<accession>A0A266QB87</accession>
<evidence type="ECO:0000256" key="4">
    <source>
        <dbReference type="ARBA" id="ARBA00012338"/>
    </source>
</evidence>
<evidence type="ECO:0000256" key="3">
    <source>
        <dbReference type="ARBA" id="ARBA00005552"/>
    </source>
</evidence>
<dbReference type="GO" id="GO:0042450">
    <property type="term" value="P:L-arginine biosynthetic process via ornithine"/>
    <property type="evidence" value="ECO:0007669"/>
    <property type="project" value="UniProtKB-UniRule"/>
</dbReference>
<dbReference type="Gene3D" id="1.10.40.30">
    <property type="entry name" value="Fumarase/aspartase (C-terminal domain)"/>
    <property type="match status" value="1"/>
</dbReference>
<dbReference type="InterPro" id="IPR008948">
    <property type="entry name" value="L-Aspartase-like"/>
</dbReference>
<evidence type="ECO:0000259" key="10">
    <source>
        <dbReference type="Pfam" id="PF14698"/>
    </source>
</evidence>
<keyword evidence="12" id="KW-1185">Reference proteome</keyword>
<dbReference type="FunFam" id="1.10.40.30:FF:000001">
    <property type="entry name" value="Argininosuccinate lyase"/>
    <property type="match status" value="1"/>
</dbReference>
<evidence type="ECO:0000259" key="9">
    <source>
        <dbReference type="Pfam" id="PF00206"/>
    </source>
</evidence>
<feature type="domain" description="Fumarate lyase N-terminal" evidence="9">
    <location>
        <begin position="13"/>
        <end position="307"/>
    </location>
</feature>
<dbReference type="STRING" id="1209072.GCA_000766945_02408"/>
<comment type="subcellular location">
    <subcellularLocation>
        <location evidence="8">Cytoplasm</location>
    </subcellularLocation>
</comment>
<name>A0A266QB87_9GAMM</name>
<dbReference type="FunFam" id="1.20.200.10:FF:000015">
    <property type="entry name" value="argininosuccinate lyase isoform X2"/>
    <property type="match status" value="1"/>
</dbReference>
<dbReference type="InterPro" id="IPR020557">
    <property type="entry name" value="Fumarate_lyase_CS"/>
</dbReference>
<dbReference type="PANTHER" id="PTHR43814">
    <property type="entry name" value="ARGININOSUCCINATE LYASE"/>
    <property type="match status" value="1"/>
</dbReference>
<dbReference type="CDD" id="cd01359">
    <property type="entry name" value="Argininosuccinate_lyase"/>
    <property type="match status" value="1"/>
</dbReference>
<comment type="similarity">
    <text evidence="3">In the N-terminal section; belongs to the lyase 1 family. Argininosuccinate lyase subfamily.</text>
</comment>
<dbReference type="PRINTS" id="PR00145">
    <property type="entry name" value="ARGSUCLYASE"/>
</dbReference>
<dbReference type="PANTHER" id="PTHR43814:SF1">
    <property type="entry name" value="ARGININOSUCCINATE LYASE"/>
    <property type="match status" value="1"/>
</dbReference>
<dbReference type="EC" id="4.3.2.1" evidence="4 8"/>
<evidence type="ECO:0000313" key="12">
    <source>
        <dbReference type="Proteomes" id="UP000216101"/>
    </source>
</evidence>
<reference evidence="12" key="1">
    <citation type="submission" date="2017-05" db="EMBL/GenBank/DDBJ databases">
        <authorList>
            <person name="Barney B.M."/>
        </authorList>
    </citation>
    <scope>NUCLEOTIDE SEQUENCE [LARGE SCALE GENOMIC DNA]</scope>
    <source>
        <strain evidence="12">PSBB022</strain>
    </source>
</reference>
<dbReference type="GO" id="GO:0005829">
    <property type="term" value="C:cytosol"/>
    <property type="evidence" value="ECO:0007669"/>
    <property type="project" value="TreeGrafter"/>
</dbReference>
<evidence type="ECO:0000256" key="1">
    <source>
        <dbReference type="ARBA" id="ARBA00000985"/>
    </source>
</evidence>
<dbReference type="eggNOG" id="COG0165">
    <property type="taxonomic scope" value="Bacteria"/>
</dbReference>
<dbReference type="Proteomes" id="UP000216101">
    <property type="component" value="Unassembled WGS sequence"/>
</dbReference>
<sequence length="465" mass="51592">MSQNDQPIKPWGGRFSEATDAFVERFTASIGFDYRLYHHDINGSIAHATMLAKVGVLTEAERDQIITGLEEIRAEIVAGKFTWSVSLEDVHMNIEALLTQRIGITGKKLHTGRSRNDQVATDIRLYLRDEIDAIAKELTRLQQGLLQVAEANADTIMPGFTHLQTAQPVTFGHHLLAWFEMLQRDYGRLMDCRKRVNQSPLGAAALAGTTYPIDRAYTAQLLGFDAPTENSLDSVSDRDFAIEFAAFASILMMHLSRASEELVLWTSSQFSFIDLPDRFCTGSSIMPQKKNPDVPELVRGKTGRVYGHLTALLTLMKSQPLAYNKDNQEDKEPVFDAIDTVKDCLRAFADMVPAIQPRKEKMYEAAKRGFSTATDLADYLVRRGVPFRDAHEIVGKSVAYGVQTGKDLSEMSLAELQQFSTVIEQDVFAVLTLEGSVAARNHIGGTAPAQVKAAVERAKHNIAAR</sequence>
<comment type="similarity">
    <text evidence="8">Belongs to the lyase 1 family. Argininosuccinate lyase subfamily.</text>
</comment>
<dbReference type="InterPro" id="IPR009049">
    <property type="entry name" value="Argininosuccinate_lyase"/>
</dbReference>
<evidence type="ECO:0000256" key="2">
    <source>
        <dbReference type="ARBA" id="ARBA00004941"/>
    </source>
</evidence>
<evidence type="ECO:0000256" key="5">
    <source>
        <dbReference type="ARBA" id="ARBA00022571"/>
    </source>
</evidence>
<dbReference type="GO" id="GO:0004056">
    <property type="term" value="F:argininosuccinate lyase activity"/>
    <property type="evidence" value="ECO:0007669"/>
    <property type="project" value="UniProtKB-UniRule"/>
</dbReference>
<dbReference type="FunFam" id="1.10.275.10:FF:000002">
    <property type="entry name" value="Argininosuccinate lyase"/>
    <property type="match status" value="1"/>
</dbReference>
<dbReference type="UniPathway" id="UPA00068">
    <property type="reaction ID" value="UER00114"/>
</dbReference>
<keyword evidence="5 8" id="KW-0055">Arginine biosynthesis</keyword>
<evidence type="ECO:0000313" key="11">
    <source>
        <dbReference type="EMBL" id="OZY87144.1"/>
    </source>
</evidence>
<evidence type="ECO:0000256" key="6">
    <source>
        <dbReference type="ARBA" id="ARBA00022605"/>
    </source>
</evidence>
<keyword evidence="8" id="KW-0963">Cytoplasm</keyword>
<keyword evidence="7 8" id="KW-0456">Lyase</keyword>
<dbReference type="Gene3D" id="1.10.275.10">
    <property type="entry name" value="Fumarase/aspartase (N-terminal domain)"/>
    <property type="match status" value="1"/>
</dbReference>
<keyword evidence="6 8" id="KW-0028">Amino-acid biosynthesis</keyword>
<dbReference type="InterPro" id="IPR022761">
    <property type="entry name" value="Fumarate_lyase_N"/>
</dbReference>
<dbReference type="PROSITE" id="PS00163">
    <property type="entry name" value="FUMARATE_LYASES"/>
    <property type="match status" value="1"/>
</dbReference>
<dbReference type="HAMAP" id="MF_00006">
    <property type="entry name" value="Arg_succ_lyase"/>
    <property type="match status" value="1"/>
</dbReference>
<dbReference type="SUPFAM" id="SSF48557">
    <property type="entry name" value="L-aspartase-like"/>
    <property type="match status" value="1"/>
</dbReference>
<dbReference type="Pfam" id="PF14698">
    <property type="entry name" value="ASL_C2"/>
    <property type="match status" value="1"/>
</dbReference>
<proteinExistence type="inferred from homology"/>
<comment type="caution">
    <text evidence="11">The sequence shown here is derived from an EMBL/GenBank/DDBJ whole genome shotgun (WGS) entry which is preliminary data.</text>
</comment>
<organism evidence="11 12">
    <name type="scientific">Cellvibrio mixtus</name>
    <dbReference type="NCBI Taxonomy" id="39650"/>
    <lineage>
        <taxon>Bacteria</taxon>
        <taxon>Pseudomonadati</taxon>
        <taxon>Pseudomonadota</taxon>
        <taxon>Gammaproteobacteria</taxon>
        <taxon>Cellvibrionales</taxon>
        <taxon>Cellvibrionaceae</taxon>
        <taxon>Cellvibrio</taxon>
    </lineage>
</organism>
<gene>
    <name evidence="8" type="primary">argH</name>
    <name evidence="11" type="ORF">CBP51_09200</name>
</gene>
<evidence type="ECO:0000256" key="8">
    <source>
        <dbReference type="HAMAP-Rule" id="MF_00006"/>
    </source>
</evidence>
<dbReference type="Gene3D" id="1.20.200.10">
    <property type="entry name" value="Fumarase/aspartase (Central domain)"/>
    <property type="match status" value="1"/>
</dbReference>
<dbReference type="PRINTS" id="PR00149">
    <property type="entry name" value="FUMRATELYASE"/>
</dbReference>
<comment type="pathway">
    <text evidence="2 8">Amino-acid biosynthesis; L-arginine biosynthesis; L-arginine from L-ornithine and carbamoyl phosphate: step 3/3.</text>
</comment>
<protein>
    <recommendedName>
        <fullName evidence="4 8">Argininosuccinate lyase</fullName>
        <shortName evidence="8">ASAL</shortName>
        <ecNumber evidence="4 8">4.3.2.1</ecNumber>
    </recommendedName>
    <alternativeName>
        <fullName evidence="8">Arginosuccinase</fullName>
    </alternativeName>
</protein>